<dbReference type="SUPFAM" id="SSF52972">
    <property type="entry name" value="ITPase-like"/>
    <property type="match status" value="1"/>
</dbReference>
<dbReference type="KEGG" id="ntg:NSCAC_1235"/>
<protein>
    <recommendedName>
        <fullName evidence="10">dITP/XTP pyrophosphatase</fullName>
        <ecNumber evidence="10">3.6.1.66</ecNumber>
    </recommendedName>
    <alternativeName>
        <fullName evidence="10">Non-canonical purine NTP pyrophosphatase</fullName>
    </alternativeName>
    <alternativeName>
        <fullName evidence="10">Non-standard purine NTP pyrophosphatase</fullName>
    </alternativeName>
    <alternativeName>
        <fullName evidence="10">Nucleoside-triphosphate diphosphatase</fullName>
    </alternativeName>
    <alternativeName>
        <fullName evidence="10">Nucleoside-triphosphate pyrophosphatase</fullName>
        <shortName evidence="10">NTPase</shortName>
    </alternativeName>
</protein>
<keyword evidence="4 10" id="KW-0547">Nucleotide-binding</keyword>
<evidence type="ECO:0000256" key="2">
    <source>
        <dbReference type="ARBA" id="ARBA00011738"/>
    </source>
</evidence>
<sequence length="201" mass="22122">MMLLPNTVILASHNSGKIQEMSKILDSLEITLISQAELNITEPEETGLTFVENAIIKARHAAYHGNMPAIADDSGLEVDALKGQPGIYSARYGGADSNKEKNIAKLLSELKGTPESQRSARYQCVIVYMKHWQDPTPLVCQGTWEGYILDAPQGTGGFGYDSIFYLLKDQCSAAELSEQEKNYQSHRGKALRALIAAFKQN</sequence>
<dbReference type="Proteomes" id="UP000516072">
    <property type="component" value="Chromosome"/>
</dbReference>
<evidence type="ECO:0000256" key="3">
    <source>
        <dbReference type="ARBA" id="ARBA00022723"/>
    </source>
</evidence>
<keyword evidence="3 10" id="KW-0479">Metal-binding</keyword>
<evidence type="ECO:0000256" key="10">
    <source>
        <dbReference type="HAMAP-Rule" id="MF_01405"/>
    </source>
</evidence>
<dbReference type="FunFam" id="3.90.950.10:FF:000001">
    <property type="entry name" value="dITP/XTP pyrophosphatase"/>
    <property type="match status" value="1"/>
</dbReference>
<feature type="binding site" evidence="10">
    <location>
        <begin position="158"/>
        <end position="161"/>
    </location>
    <ligand>
        <name>substrate</name>
    </ligand>
</feature>
<comment type="catalytic activity">
    <reaction evidence="10">
        <text>ITP + H2O = IMP + diphosphate + H(+)</text>
        <dbReference type="Rhea" id="RHEA:29399"/>
        <dbReference type="ChEBI" id="CHEBI:15377"/>
        <dbReference type="ChEBI" id="CHEBI:15378"/>
        <dbReference type="ChEBI" id="CHEBI:33019"/>
        <dbReference type="ChEBI" id="CHEBI:58053"/>
        <dbReference type="ChEBI" id="CHEBI:61402"/>
        <dbReference type="EC" id="3.6.1.66"/>
    </reaction>
</comment>
<dbReference type="GO" id="GO:0046872">
    <property type="term" value="F:metal ion binding"/>
    <property type="evidence" value="ECO:0007669"/>
    <property type="project" value="UniProtKB-KW"/>
</dbReference>
<dbReference type="CDD" id="cd00515">
    <property type="entry name" value="HAM1"/>
    <property type="match status" value="1"/>
</dbReference>
<dbReference type="HAMAP" id="MF_01405">
    <property type="entry name" value="Non_canon_purine_NTPase"/>
    <property type="match status" value="1"/>
</dbReference>
<comment type="cofactor">
    <cofactor evidence="10">
        <name>Mg(2+)</name>
        <dbReference type="ChEBI" id="CHEBI:18420"/>
    </cofactor>
    <text evidence="10">Binds 1 Mg(2+) ion per subunit.</text>
</comment>
<evidence type="ECO:0000256" key="7">
    <source>
        <dbReference type="ARBA" id="ARBA00023080"/>
    </source>
</evidence>
<dbReference type="InterPro" id="IPR029001">
    <property type="entry name" value="ITPase-like_fam"/>
</dbReference>
<evidence type="ECO:0000256" key="1">
    <source>
        <dbReference type="ARBA" id="ARBA00008023"/>
    </source>
</evidence>
<dbReference type="NCBIfam" id="TIGR00042">
    <property type="entry name" value="RdgB/HAM1 family non-canonical purine NTP pyrophosphatase"/>
    <property type="match status" value="1"/>
</dbReference>
<accession>A0A7G1QAI3</accession>
<evidence type="ECO:0000313" key="13">
    <source>
        <dbReference type="Proteomes" id="UP000516072"/>
    </source>
</evidence>
<dbReference type="GO" id="GO:0035870">
    <property type="term" value="F:dITP diphosphatase activity"/>
    <property type="evidence" value="ECO:0007669"/>
    <property type="project" value="UniProtKB-UniRule"/>
</dbReference>
<organism evidence="12 13">
    <name type="scientific">Candidatus Nitrosacidococcus tergens</name>
    <dbReference type="NCBI Taxonomy" id="553981"/>
    <lineage>
        <taxon>Bacteria</taxon>
        <taxon>Pseudomonadati</taxon>
        <taxon>Pseudomonadota</taxon>
        <taxon>Gammaproteobacteria</taxon>
        <taxon>Chromatiales</taxon>
        <taxon>Chromatiaceae</taxon>
        <taxon>Candidatus Nitrosacidococcus</taxon>
    </lineage>
</organism>
<keyword evidence="6 10" id="KW-0460">Magnesium</keyword>
<evidence type="ECO:0000256" key="11">
    <source>
        <dbReference type="RuleBase" id="RU003781"/>
    </source>
</evidence>
<dbReference type="RefSeq" id="WP_197743942.1">
    <property type="nucleotide sequence ID" value="NZ_LR778175.1"/>
</dbReference>
<dbReference type="EC" id="3.6.1.66" evidence="10"/>
<comment type="catalytic activity">
    <reaction evidence="9 10">
        <text>XTP + H2O = XMP + diphosphate + H(+)</text>
        <dbReference type="Rhea" id="RHEA:28610"/>
        <dbReference type="ChEBI" id="CHEBI:15377"/>
        <dbReference type="ChEBI" id="CHEBI:15378"/>
        <dbReference type="ChEBI" id="CHEBI:33019"/>
        <dbReference type="ChEBI" id="CHEBI:57464"/>
        <dbReference type="ChEBI" id="CHEBI:61314"/>
        <dbReference type="EC" id="3.6.1.66"/>
    </reaction>
</comment>
<evidence type="ECO:0000256" key="6">
    <source>
        <dbReference type="ARBA" id="ARBA00022842"/>
    </source>
</evidence>
<feature type="binding site" evidence="10">
    <location>
        <position position="74"/>
    </location>
    <ligand>
        <name>substrate</name>
    </ligand>
</feature>
<dbReference type="Gene3D" id="3.90.950.10">
    <property type="match status" value="1"/>
</dbReference>
<dbReference type="PANTHER" id="PTHR11067">
    <property type="entry name" value="INOSINE TRIPHOSPHATE PYROPHOSPHATASE/HAM1 PROTEIN"/>
    <property type="match status" value="1"/>
</dbReference>
<feature type="binding site" evidence="10">
    <location>
        <position position="181"/>
    </location>
    <ligand>
        <name>substrate</name>
    </ligand>
</feature>
<feature type="binding site" evidence="10">
    <location>
        <begin position="12"/>
        <end position="17"/>
    </location>
    <ligand>
        <name>substrate</name>
    </ligand>
</feature>
<proteinExistence type="inferred from homology"/>
<evidence type="ECO:0000256" key="8">
    <source>
        <dbReference type="ARBA" id="ARBA00051875"/>
    </source>
</evidence>
<dbReference type="AlphaFoldDB" id="A0A7G1QAI3"/>
<name>A0A7G1QAI3_9GAMM</name>
<comment type="similarity">
    <text evidence="1 10 11">Belongs to the HAM1 NTPase family.</text>
</comment>
<keyword evidence="7 10" id="KW-0546">Nucleotide metabolism</keyword>
<dbReference type="Pfam" id="PF01725">
    <property type="entry name" value="Ham1p_like"/>
    <property type="match status" value="1"/>
</dbReference>
<comment type="catalytic activity">
    <reaction evidence="8 10">
        <text>dITP + H2O = dIMP + diphosphate + H(+)</text>
        <dbReference type="Rhea" id="RHEA:28342"/>
        <dbReference type="ChEBI" id="CHEBI:15377"/>
        <dbReference type="ChEBI" id="CHEBI:15378"/>
        <dbReference type="ChEBI" id="CHEBI:33019"/>
        <dbReference type="ChEBI" id="CHEBI:61194"/>
        <dbReference type="ChEBI" id="CHEBI:61382"/>
        <dbReference type="EC" id="3.6.1.66"/>
    </reaction>
</comment>
<feature type="binding site" evidence="10">
    <location>
        <begin position="186"/>
        <end position="187"/>
    </location>
    <ligand>
        <name>substrate</name>
    </ligand>
</feature>
<evidence type="ECO:0000256" key="9">
    <source>
        <dbReference type="ARBA" id="ARBA00052017"/>
    </source>
</evidence>
<dbReference type="PANTHER" id="PTHR11067:SF9">
    <property type="entry name" value="INOSINE TRIPHOSPHATE PYROPHOSPHATASE"/>
    <property type="match status" value="1"/>
</dbReference>
<feature type="active site" description="Proton acceptor" evidence="10">
    <location>
        <position position="73"/>
    </location>
</feature>
<dbReference type="GO" id="GO:0009117">
    <property type="term" value="P:nucleotide metabolic process"/>
    <property type="evidence" value="ECO:0007669"/>
    <property type="project" value="UniProtKB-KW"/>
</dbReference>
<dbReference type="GO" id="GO:0009146">
    <property type="term" value="P:purine nucleoside triphosphate catabolic process"/>
    <property type="evidence" value="ECO:0007669"/>
    <property type="project" value="UniProtKB-UniRule"/>
</dbReference>
<dbReference type="InterPro" id="IPR020922">
    <property type="entry name" value="dITP/XTP_pyrophosphatase"/>
</dbReference>
<keyword evidence="13" id="KW-1185">Reference proteome</keyword>
<keyword evidence="5 10" id="KW-0378">Hydrolase</keyword>
<dbReference type="GO" id="GO:0036222">
    <property type="term" value="F:XTP diphosphatase activity"/>
    <property type="evidence" value="ECO:0007669"/>
    <property type="project" value="UniProtKB-UniRule"/>
</dbReference>
<dbReference type="EMBL" id="LR778175">
    <property type="protein sequence ID" value="CAB1276566.1"/>
    <property type="molecule type" value="Genomic_DNA"/>
</dbReference>
<dbReference type="GO" id="GO:0000166">
    <property type="term" value="F:nucleotide binding"/>
    <property type="evidence" value="ECO:0007669"/>
    <property type="project" value="UniProtKB-KW"/>
</dbReference>
<comment type="subunit">
    <text evidence="2 10">Homodimer.</text>
</comment>
<feature type="binding site" evidence="10">
    <location>
        <position position="44"/>
    </location>
    <ligand>
        <name>Mg(2+)</name>
        <dbReference type="ChEBI" id="CHEBI:18420"/>
    </ligand>
</feature>
<feature type="binding site" evidence="10">
    <location>
        <position position="73"/>
    </location>
    <ligand>
        <name>Mg(2+)</name>
        <dbReference type="ChEBI" id="CHEBI:18420"/>
    </ligand>
</feature>
<dbReference type="GO" id="GO:0017111">
    <property type="term" value="F:ribonucleoside triphosphate phosphatase activity"/>
    <property type="evidence" value="ECO:0007669"/>
    <property type="project" value="InterPro"/>
</dbReference>
<evidence type="ECO:0000256" key="5">
    <source>
        <dbReference type="ARBA" id="ARBA00022801"/>
    </source>
</evidence>
<dbReference type="GO" id="GO:0036220">
    <property type="term" value="F:ITP diphosphatase activity"/>
    <property type="evidence" value="ECO:0007669"/>
    <property type="project" value="UniProtKB-UniRule"/>
</dbReference>
<evidence type="ECO:0000313" key="12">
    <source>
        <dbReference type="EMBL" id="CAB1276566.1"/>
    </source>
</evidence>
<dbReference type="GO" id="GO:0005829">
    <property type="term" value="C:cytosol"/>
    <property type="evidence" value="ECO:0007669"/>
    <property type="project" value="TreeGrafter"/>
</dbReference>
<gene>
    <name evidence="12" type="primary">yggV</name>
    <name evidence="12" type="ORF">NSCAC_1235</name>
</gene>
<comment type="function">
    <text evidence="10">Pyrophosphatase that catalyzes the hydrolysis of nucleoside triphosphates to their monophosphate derivatives, with a high preference for the non-canonical purine nucleotides XTP (xanthosine triphosphate), dITP (deoxyinosine triphosphate) and ITP. Seems to function as a house-cleaning enzyme that removes non-canonical purine nucleotides from the nucleotide pool, thus preventing their incorporation into DNA/RNA and avoiding chromosomal lesions.</text>
</comment>
<dbReference type="InterPro" id="IPR002637">
    <property type="entry name" value="RdgB/HAM1"/>
</dbReference>
<reference evidence="12 13" key="1">
    <citation type="submission" date="2020-03" db="EMBL/GenBank/DDBJ databases">
        <authorList>
            <person name="Picone N."/>
        </authorList>
    </citation>
    <scope>NUCLEOTIDE SEQUENCE [LARGE SCALE GENOMIC DNA]</scope>
    <source>
        <strain evidence="12">NSCAC1</strain>
    </source>
</reference>
<evidence type="ECO:0000256" key="4">
    <source>
        <dbReference type="ARBA" id="ARBA00022741"/>
    </source>
</evidence>